<keyword evidence="7" id="KW-1185">Reference proteome</keyword>
<dbReference type="InterPro" id="IPR010291">
    <property type="entry name" value="Ion_channel_UNC-93"/>
</dbReference>
<gene>
    <name evidence="6" type="ORF">NBR_LOCUS13424</name>
</gene>
<evidence type="ECO:0000256" key="4">
    <source>
        <dbReference type="ARBA" id="ARBA00023136"/>
    </source>
</evidence>
<proteinExistence type="predicted"/>
<dbReference type="WBParaSite" id="NBR_0001342301-mRNA-1">
    <property type="protein sequence ID" value="NBR_0001342301-mRNA-1"/>
    <property type="gene ID" value="NBR_0001342301"/>
</dbReference>
<keyword evidence="2 5" id="KW-0812">Transmembrane</keyword>
<dbReference type="GO" id="GO:0016020">
    <property type="term" value="C:membrane"/>
    <property type="evidence" value="ECO:0007669"/>
    <property type="project" value="UniProtKB-SubCell"/>
</dbReference>
<dbReference type="PANTHER" id="PTHR23294">
    <property type="entry name" value="ET TRANSLATION PRODUCT-RELATED"/>
    <property type="match status" value="1"/>
</dbReference>
<evidence type="ECO:0000313" key="7">
    <source>
        <dbReference type="Proteomes" id="UP000271162"/>
    </source>
</evidence>
<organism evidence="8">
    <name type="scientific">Nippostrongylus brasiliensis</name>
    <name type="common">Rat hookworm</name>
    <dbReference type="NCBI Taxonomy" id="27835"/>
    <lineage>
        <taxon>Eukaryota</taxon>
        <taxon>Metazoa</taxon>
        <taxon>Ecdysozoa</taxon>
        <taxon>Nematoda</taxon>
        <taxon>Chromadorea</taxon>
        <taxon>Rhabditida</taxon>
        <taxon>Rhabditina</taxon>
        <taxon>Rhabditomorpha</taxon>
        <taxon>Strongyloidea</taxon>
        <taxon>Heligmosomidae</taxon>
        <taxon>Nippostrongylus</taxon>
    </lineage>
</organism>
<evidence type="ECO:0000313" key="8">
    <source>
        <dbReference type="WBParaSite" id="NBR_0001342301-mRNA-1"/>
    </source>
</evidence>
<keyword evidence="3 5" id="KW-1133">Transmembrane helix</keyword>
<dbReference type="EMBL" id="UYSL01021038">
    <property type="protein sequence ID" value="VDL77013.1"/>
    <property type="molecule type" value="Genomic_DNA"/>
</dbReference>
<dbReference type="Pfam" id="PF05978">
    <property type="entry name" value="UNC-93"/>
    <property type="match status" value="1"/>
</dbReference>
<dbReference type="InterPro" id="IPR051617">
    <property type="entry name" value="UNC-93-like_regulator"/>
</dbReference>
<reference evidence="8" key="1">
    <citation type="submission" date="2017-02" db="UniProtKB">
        <authorList>
            <consortium name="WormBaseParasite"/>
        </authorList>
    </citation>
    <scope>IDENTIFICATION</scope>
</reference>
<evidence type="ECO:0000313" key="6">
    <source>
        <dbReference type="EMBL" id="VDL77013.1"/>
    </source>
</evidence>
<reference evidence="6 7" key="2">
    <citation type="submission" date="2018-11" db="EMBL/GenBank/DDBJ databases">
        <authorList>
            <consortium name="Pathogen Informatics"/>
        </authorList>
    </citation>
    <scope>NUCLEOTIDE SEQUENCE [LARGE SCALE GENOMIC DNA]</scope>
</reference>
<sequence length="104" mass="11901">MLTSFVHVNMLLLTPLFIHIGFVTAFWLAVYPTTFIFTESLVTYQYLPAFYSAAAGLGEIARHIFDMFGQKIRGRNWAEFLVRLQAAIWILDEALNAINPVVFE</sequence>
<dbReference type="AlphaFoldDB" id="A0A0N4YAK1"/>
<feature type="transmembrane region" description="Helical" evidence="5">
    <location>
        <begin position="12"/>
        <end position="31"/>
    </location>
</feature>
<dbReference type="Proteomes" id="UP000271162">
    <property type="component" value="Unassembled WGS sequence"/>
</dbReference>
<dbReference type="PANTHER" id="PTHR23294:SF18">
    <property type="entry name" value="UNC93-LIKE PROTEIN MFSD11"/>
    <property type="match status" value="1"/>
</dbReference>
<keyword evidence="4 5" id="KW-0472">Membrane</keyword>
<evidence type="ECO:0000256" key="2">
    <source>
        <dbReference type="ARBA" id="ARBA00022692"/>
    </source>
</evidence>
<evidence type="ECO:0000256" key="1">
    <source>
        <dbReference type="ARBA" id="ARBA00004141"/>
    </source>
</evidence>
<accession>A0A0N4YAK1</accession>
<comment type="subcellular location">
    <subcellularLocation>
        <location evidence="1">Membrane</location>
        <topology evidence="1">Multi-pass membrane protein</topology>
    </subcellularLocation>
</comment>
<protein>
    <submittedName>
        <fullName evidence="8">MBOAT_2 domain-containing protein</fullName>
    </submittedName>
</protein>
<name>A0A0N4YAK1_NIPBR</name>
<evidence type="ECO:0000256" key="3">
    <source>
        <dbReference type="ARBA" id="ARBA00022989"/>
    </source>
</evidence>
<dbReference type="STRING" id="27835.A0A0N4YAK1"/>
<evidence type="ECO:0000256" key="5">
    <source>
        <dbReference type="SAM" id="Phobius"/>
    </source>
</evidence>